<proteinExistence type="predicted"/>
<dbReference type="SMART" id="SM00256">
    <property type="entry name" value="FBOX"/>
    <property type="match status" value="1"/>
</dbReference>
<feature type="domain" description="F-box" evidence="1">
    <location>
        <begin position="25"/>
        <end position="65"/>
    </location>
</feature>
<reference evidence="2" key="2">
    <citation type="journal article" date="2024" name="Plant">
        <title>Genomic evolution and insights into agronomic trait innovations of Sesamum species.</title>
        <authorList>
            <person name="Miao H."/>
            <person name="Wang L."/>
            <person name="Qu L."/>
            <person name="Liu H."/>
            <person name="Sun Y."/>
            <person name="Le M."/>
            <person name="Wang Q."/>
            <person name="Wei S."/>
            <person name="Zheng Y."/>
            <person name="Lin W."/>
            <person name="Duan Y."/>
            <person name="Cao H."/>
            <person name="Xiong S."/>
            <person name="Wang X."/>
            <person name="Wei L."/>
            <person name="Li C."/>
            <person name="Ma Q."/>
            <person name="Ju M."/>
            <person name="Zhao R."/>
            <person name="Li G."/>
            <person name="Mu C."/>
            <person name="Tian Q."/>
            <person name="Mei H."/>
            <person name="Zhang T."/>
            <person name="Gao T."/>
            <person name="Zhang H."/>
        </authorList>
    </citation>
    <scope>NUCLEOTIDE SEQUENCE</scope>
    <source>
        <strain evidence="2">G02</strain>
    </source>
</reference>
<dbReference type="EMBL" id="JACGWJ010000029">
    <property type="protein sequence ID" value="KAL0303033.1"/>
    <property type="molecule type" value="Genomic_DNA"/>
</dbReference>
<dbReference type="InterPro" id="IPR017451">
    <property type="entry name" value="F-box-assoc_interact_dom"/>
</dbReference>
<dbReference type="NCBIfam" id="TIGR01640">
    <property type="entry name" value="F_box_assoc_1"/>
    <property type="match status" value="1"/>
</dbReference>
<name>A0AAW2K9D0_SESRA</name>
<dbReference type="Pfam" id="PF00646">
    <property type="entry name" value="F-box"/>
    <property type="match status" value="1"/>
</dbReference>
<dbReference type="CDD" id="cd22157">
    <property type="entry name" value="F-box_AtFBW1-like"/>
    <property type="match status" value="1"/>
</dbReference>
<organism evidence="2">
    <name type="scientific">Sesamum radiatum</name>
    <name type="common">Black benniseed</name>
    <dbReference type="NCBI Taxonomy" id="300843"/>
    <lineage>
        <taxon>Eukaryota</taxon>
        <taxon>Viridiplantae</taxon>
        <taxon>Streptophyta</taxon>
        <taxon>Embryophyta</taxon>
        <taxon>Tracheophyta</taxon>
        <taxon>Spermatophyta</taxon>
        <taxon>Magnoliopsida</taxon>
        <taxon>eudicotyledons</taxon>
        <taxon>Gunneridae</taxon>
        <taxon>Pentapetalae</taxon>
        <taxon>asterids</taxon>
        <taxon>lamiids</taxon>
        <taxon>Lamiales</taxon>
        <taxon>Pedaliaceae</taxon>
        <taxon>Sesamum</taxon>
    </lineage>
</organism>
<dbReference type="Pfam" id="PF08268">
    <property type="entry name" value="FBA_3"/>
    <property type="match status" value="1"/>
</dbReference>
<comment type="caution">
    <text evidence="2">The sequence shown here is derived from an EMBL/GenBank/DDBJ whole genome shotgun (WGS) entry which is preliminary data.</text>
</comment>
<evidence type="ECO:0000259" key="1">
    <source>
        <dbReference type="PROSITE" id="PS50181"/>
    </source>
</evidence>
<dbReference type="InterPro" id="IPR001810">
    <property type="entry name" value="F-box_dom"/>
</dbReference>
<dbReference type="InterPro" id="IPR050796">
    <property type="entry name" value="SCF_F-box_component"/>
</dbReference>
<dbReference type="InterPro" id="IPR036047">
    <property type="entry name" value="F-box-like_dom_sf"/>
</dbReference>
<evidence type="ECO:0000313" key="2">
    <source>
        <dbReference type="EMBL" id="KAL0303033.1"/>
    </source>
</evidence>
<dbReference type="Gene3D" id="1.20.1280.50">
    <property type="match status" value="1"/>
</dbReference>
<protein>
    <submittedName>
        <fullName evidence="2">F-box protein CPR1</fullName>
    </submittedName>
</protein>
<dbReference type="PANTHER" id="PTHR31672:SF13">
    <property type="entry name" value="F-BOX PROTEIN CPR30-LIKE"/>
    <property type="match status" value="1"/>
</dbReference>
<gene>
    <name evidence="2" type="ORF">Sradi_6171400</name>
</gene>
<dbReference type="PROSITE" id="PS50181">
    <property type="entry name" value="FBOX"/>
    <property type="match status" value="1"/>
</dbReference>
<dbReference type="InterPro" id="IPR011043">
    <property type="entry name" value="Gal_Oxase/kelch_b-propeller"/>
</dbReference>
<dbReference type="AlphaFoldDB" id="A0AAW2K9D0"/>
<sequence>MESERNHPQFSKIKTRKADQIPGLLPEEIVEEILSRLPVKSLLKFRCVSRSWCSLIGSKEFIKTHLEKSTKNTNFTHHRLVLNFFPPNNTLKHCSLQSLLDEPVADAFAFDSPMYNPDDSIRVVGCCNGLICILIGRKRFFLWNPSTRMSKKLPDIDDKLKHGDITKFGFGFDDSGDYKVFAVLSVFWITGKYQSTENVYSLKTNSWRRIKDRDGGGSFNEGGKFVNGRLHWGVKLFRDLRWDIVSFDLEREVYGVVEQPSYPQGGFKRSLGVLDGCLCVLCDYCGNSLDVWLLKEYGTRESWSKVLTIPYPRHAWAGPFSTPLCIRPEGAILVVNGFIWVVYCPKDNGFSTARIVNFDEIRGADMFIESLVSLVSDGE</sequence>
<dbReference type="SUPFAM" id="SSF81383">
    <property type="entry name" value="F-box domain"/>
    <property type="match status" value="1"/>
</dbReference>
<dbReference type="InterPro" id="IPR013187">
    <property type="entry name" value="F-box-assoc_dom_typ3"/>
</dbReference>
<dbReference type="PANTHER" id="PTHR31672">
    <property type="entry name" value="BNACNNG10540D PROTEIN"/>
    <property type="match status" value="1"/>
</dbReference>
<reference evidence="2" key="1">
    <citation type="submission" date="2020-06" db="EMBL/GenBank/DDBJ databases">
        <authorList>
            <person name="Li T."/>
            <person name="Hu X."/>
            <person name="Zhang T."/>
            <person name="Song X."/>
            <person name="Zhang H."/>
            <person name="Dai N."/>
            <person name="Sheng W."/>
            <person name="Hou X."/>
            <person name="Wei L."/>
        </authorList>
    </citation>
    <scope>NUCLEOTIDE SEQUENCE</scope>
    <source>
        <strain evidence="2">G02</strain>
        <tissue evidence="2">Leaf</tissue>
    </source>
</reference>
<dbReference type="SUPFAM" id="SSF50965">
    <property type="entry name" value="Galactose oxidase, central domain"/>
    <property type="match status" value="1"/>
</dbReference>
<accession>A0AAW2K9D0</accession>